<keyword evidence="3" id="KW-1185">Reference proteome</keyword>
<evidence type="ECO:0000313" key="2">
    <source>
        <dbReference type="EMBL" id="PMD53886.1"/>
    </source>
</evidence>
<name>A0A2J6SSX8_9HELO</name>
<keyword evidence="1" id="KW-0472">Membrane</keyword>
<evidence type="ECO:0000313" key="3">
    <source>
        <dbReference type="Proteomes" id="UP000235371"/>
    </source>
</evidence>
<reference evidence="2 3" key="1">
    <citation type="submission" date="2016-04" db="EMBL/GenBank/DDBJ databases">
        <title>A degradative enzymes factory behind the ericoid mycorrhizal symbiosis.</title>
        <authorList>
            <consortium name="DOE Joint Genome Institute"/>
            <person name="Martino E."/>
            <person name="Morin E."/>
            <person name="Grelet G."/>
            <person name="Kuo A."/>
            <person name="Kohler A."/>
            <person name="Daghino S."/>
            <person name="Barry K."/>
            <person name="Choi C."/>
            <person name="Cichocki N."/>
            <person name="Clum A."/>
            <person name="Copeland A."/>
            <person name="Hainaut M."/>
            <person name="Haridas S."/>
            <person name="Labutti K."/>
            <person name="Lindquist E."/>
            <person name="Lipzen A."/>
            <person name="Khouja H.-R."/>
            <person name="Murat C."/>
            <person name="Ohm R."/>
            <person name="Olson A."/>
            <person name="Spatafora J."/>
            <person name="Veneault-Fourrey C."/>
            <person name="Henrissat B."/>
            <person name="Grigoriev I."/>
            <person name="Martin F."/>
            <person name="Perotto S."/>
        </authorList>
    </citation>
    <scope>NUCLEOTIDE SEQUENCE [LARGE SCALE GENOMIC DNA]</scope>
    <source>
        <strain evidence="2 3">E</strain>
    </source>
</reference>
<keyword evidence="1" id="KW-1133">Transmembrane helix</keyword>
<sequence>MIASFAVGTRCSFTTNFHFCKVNNQKRQAQTQIMDVADDSCRLETKPIPSPPYIRTWISMWKKTNTTTTQITAINLILTLTLILILILILKKSSRSSRWSSSKTRICKSRLNTLPSLRVKYVINITLYRVQQIC</sequence>
<feature type="transmembrane region" description="Helical" evidence="1">
    <location>
        <begin position="71"/>
        <end position="90"/>
    </location>
</feature>
<gene>
    <name evidence="2" type="ORF">K444DRAFT_131592</name>
</gene>
<proteinExistence type="predicted"/>
<dbReference type="Proteomes" id="UP000235371">
    <property type="component" value="Unassembled WGS sequence"/>
</dbReference>
<dbReference type="EMBL" id="KZ613866">
    <property type="protein sequence ID" value="PMD53886.1"/>
    <property type="molecule type" value="Genomic_DNA"/>
</dbReference>
<protein>
    <submittedName>
        <fullName evidence="2">Uncharacterized protein</fullName>
    </submittedName>
</protein>
<dbReference type="AlphaFoldDB" id="A0A2J6SSX8"/>
<keyword evidence="1" id="KW-0812">Transmembrane</keyword>
<dbReference type="GeneID" id="36578537"/>
<organism evidence="2 3">
    <name type="scientific">Hyaloscypha bicolor E</name>
    <dbReference type="NCBI Taxonomy" id="1095630"/>
    <lineage>
        <taxon>Eukaryota</taxon>
        <taxon>Fungi</taxon>
        <taxon>Dikarya</taxon>
        <taxon>Ascomycota</taxon>
        <taxon>Pezizomycotina</taxon>
        <taxon>Leotiomycetes</taxon>
        <taxon>Helotiales</taxon>
        <taxon>Hyaloscyphaceae</taxon>
        <taxon>Hyaloscypha</taxon>
        <taxon>Hyaloscypha bicolor</taxon>
    </lineage>
</organism>
<evidence type="ECO:0000256" key="1">
    <source>
        <dbReference type="SAM" id="Phobius"/>
    </source>
</evidence>
<accession>A0A2J6SSX8</accession>
<dbReference type="InParanoid" id="A0A2J6SSX8"/>
<dbReference type="RefSeq" id="XP_024730790.1">
    <property type="nucleotide sequence ID" value="XM_024870455.1"/>
</dbReference>